<keyword evidence="4 9" id="KW-0460">Magnesium</keyword>
<dbReference type="Pfam" id="PF02581">
    <property type="entry name" value="TMP-TENI"/>
    <property type="match status" value="1"/>
</dbReference>
<reference evidence="13 14" key="1">
    <citation type="submission" date="2021-01" db="EMBL/GenBank/DDBJ databases">
        <title>Genomic Encyclopedia of Type Strains, Phase IV (KMG-IV): sequencing the most valuable type-strain genomes for metagenomic binning, comparative biology and taxonomic classification.</title>
        <authorList>
            <person name="Goeker M."/>
        </authorList>
    </citation>
    <scope>NUCLEOTIDE SEQUENCE [LARGE SCALE GENOMIC DNA]</scope>
    <source>
        <strain evidence="13 14">DSM 27513</strain>
    </source>
</reference>
<dbReference type="InterPro" id="IPR036206">
    <property type="entry name" value="ThiamineP_synth_sf"/>
</dbReference>
<comment type="function">
    <text evidence="9">Condenses 4-methyl-5-(beta-hydroxyethyl)thiazole monophosphate (THZ-P) and 2-methyl-4-amino-5-hydroxymethyl pyrimidine pyrophosphate (HMP-PP) to form thiamine monophosphate (TMP).</text>
</comment>
<feature type="binding site" evidence="9">
    <location>
        <position position="92"/>
    </location>
    <ligand>
        <name>Mg(2+)</name>
        <dbReference type="ChEBI" id="CHEBI:18420"/>
    </ligand>
</feature>
<comment type="catalytic activity">
    <reaction evidence="7 9 10">
        <text>2-(2-carboxy-4-methylthiazol-5-yl)ethyl phosphate + 4-amino-2-methyl-5-(diphosphooxymethyl)pyrimidine + 2 H(+) = thiamine phosphate + CO2 + diphosphate</text>
        <dbReference type="Rhea" id="RHEA:47848"/>
        <dbReference type="ChEBI" id="CHEBI:15378"/>
        <dbReference type="ChEBI" id="CHEBI:16526"/>
        <dbReference type="ChEBI" id="CHEBI:33019"/>
        <dbReference type="ChEBI" id="CHEBI:37575"/>
        <dbReference type="ChEBI" id="CHEBI:57841"/>
        <dbReference type="ChEBI" id="CHEBI:62890"/>
        <dbReference type="EC" id="2.5.1.3"/>
    </reaction>
</comment>
<feature type="binding site" evidence="9">
    <location>
        <position position="140"/>
    </location>
    <ligand>
        <name>4-amino-2-methyl-5-(diphosphooxymethyl)pyrimidine</name>
        <dbReference type="ChEBI" id="CHEBI:57841"/>
    </ligand>
</feature>
<evidence type="ECO:0000256" key="4">
    <source>
        <dbReference type="ARBA" id="ARBA00022842"/>
    </source>
</evidence>
<feature type="binding site" evidence="9">
    <location>
        <begin position="186"/>
        <end position="187"/>
    </location>
    <ligand>
        <name>2-[(2R,5Z)-2-carboxy-4-methylthiazol-5(2H)-ylidene]ethyl phosphate</name>
        <dbReference type="ChEBI" id="CHEBI:62899"/>
    </ligand>
</feature>
<dbReference type="CDD" id="cd00564">
    <property type="entry name" value="TMP_TenI"/>
    <property type="match status" value="1"/>
</dbReference>
<name>A0ABS2PM36_9STRE</name>
<evidence type="ECO:0000256" key="9">
    <source>
        <dbReference type="HAMAP-Rule" id="MF_00097"/>
    </source>
</evidence>
<feature type="binding site" evidence="9">
    <location>
        <begin position="40"/>
        <end position="44"/>
    </location>
    <ligand>
        <name>4-amino-2-methyl-5-(diphosphooxymethyl)pyrimidine</name>
        <dbReference type="ChEBI" id="CHEBI:57841"/>
    </ligand>
</feature>
<accession>A0ABS2PM36</accession>
<feature type="binding site" evidence="9">
    <location>
        <position position="166"/>
    </location>
    <ligand>
        <name>2-[(2R,5Z)-2-carboxy-4-methylthiazol-5(2H)-ylidene]ethyl phosphate</name>
        <dbReference type="ChEBI" id="CHEBI:62899"/>
    </ligand>
</feature>
<keyword evidence="3 9" id="KW-0479">Metal-binding</keyword>
<evidence type="ECO:0000256" key="3">
    <source>
        <dbReference type="ARBA" id="ARBA00022723"/>
    </source>
</evidence>
<dbReference type="HAMAP" id="MF_00097">
    <property type="entry name" value="TMP_synthase"/>
    <property type="match status" value="1"/>
</dbReference>
<sequence length="212" mass="23280">MSFQKETLRLYLVTGSYDFSEQSFLDKIEQACQSGVTMVQLREKKLTTRAFYDLAIKVKKITDAYKVPLLINDWVEVALAVDAAGVHIGDDELPVSCVRRLLGKDKIIGVSAKTVDRALQAEAEGANYLGVGAIFPTQTKETSLTPLERLSEIGAACQLPMVAIGGITSDNIEILKDIPIAGIAVVSEIMLARDIVQKCQNLLSELDKREFF</sequence>
<dbReference type="RefSeq" id="WP_205017373.1">
    <property type="nucleotide sequence ID" value="NZ_JAFBEI010000026.1"/>
</dbReference>
<evidence type="ECO:0000256" key="7">
    <source>
        <dbReference type="ARBA" id="ARBA00047851"/>
    </source>
</evidence>
<dbReference type="GO" id="GO:0004789">
    <property type="term" value="F:thiamine-phosphate diphosphorylase activity"/>
    <property type="evidence" value="ECO:0007669"/>
    <property type="project" value="UniProtKB-EC"/>
</dbReference>
<dbReference type="PANTHER" id="PTHR20857">
    <property type="entry name" value="THIAMINE-PHOSPHATE PYROPHOSPHORYLASE"/>
    <property type="match status" value="1"/>
</dbReference>
<protein>
    <recommendedName>
        <fullName evidence="9">Thiamine-phosphate synthase</fullName>
        <shortName evidence="9">TP synthase</shortName>
        <shortName evidence="9">TPS</shortName>
        <ecNumber evidence="9">2.5.1.3</ecNumber>
    </recommendedName>
    <alternativeName>
        <fullName evidence="9">Thiamine-phosphate pyrophosphorylase</fullName>
        <shortName evidence="9">TMP pyrophosphorylase</shortName>
        <shortName evidence="9">TMP-PPase</shortName>
    </alternativeName>
</protein>
<comment type="caution">
    <text evidence="13">The sequence shown here is derived from an EMBL/GenBank/DDBJ whole genome shotgun (WGS) entry which is preliminary data.</text>
</comment>
<dbReference type="InterPro" id="IPR034291">
    <property type="entry name" value="TMP_synthase"/>
</dbReference>
<comment type="catalytic activity">
    <reaction evidence="6 9 10">
        <text>4-methyl-5-(2-phosphooxyethyl)-thiazole + 4-amino-2-methyl-5-(diphosphooxymethyl)pyrimidine + H(+) = thiamine phosphate + diphosphate</text>
        <dbReference type="Rhea" id="RHEA:22328"/>
        <dbReference type="ChEBI" id="CHEBI:15378"/>
        <dbReference type="ChEBI" id="CHEBI:33019"/>
        <dbReference type="ChEBI" id="CHEBI:37575"/>
        <dbReference type="ChEBI" id="CHEBI:57841"/>
        <dbReference type="ChEBI" id="CHEBI:58296"/>
        <dbReference type="EC" id="2.5.1.3"/>
    </reaction>
</comment>
<evidence type="ECO:0000259" key="12">
    <source>
        <dbReference type="Pfam" id="PF02581"/>
    </source>
</evidence>
<dbReference type="Gene3D" id="3.20.20.70">
    <property type="entry name" value="Aldolase class I"/>
    <property type="match status" value="1"/>
</dbReference>
<feature type="binding site" evidence="9">
    <location>
        <position position="111"/>
    </location>
    <ligand>
        <name>4-amino-2-methyl-5-(diphosphooxymethyl)pyrimidine</name>
        <dbReference type="ChEBI" id="CHEBI:57841"/>
    </ligand>
</feature>
<dbReference type="PANTHER" id="PTHR20857:SF15">
    <property type="entry name" value="THIAMINE-PHOSPHATE SYNTHASE"/>
    <property type="match status" value="1"/>
</dbReference>
<dbReference type="EMBL" id="JAFBEI010000026">
    <property type="protein sequence ID" value="MBM7636499.1"/>
    <property type="molecule type" value="Genomic_DNA"/>
</dbReference>
<evidence type="ECO:0000256" key="5">
    <source>
        <dbReference type="ARBA" id="ARBA00022977"/>
    </source>
</evidence>
<comment type="cofactor">
    <cofactor evidence="9">
        <name>Mg(2+)</name>
        <dbReference type="ChEBI" id="CHEBI:18420"/>
    </cofactor>
    <text evidence="9">Binds 1 Mg(2+) ion per subunit.</text>
</comment>
<keyword evidence="2 9" id="KW-0808">Transferase</keyword>
<evidence type="ECO:0000256" key="6">
    <source>
        <dbReference type="ARBA" id="ARBA00047334"/>
    </source>
</evidence>
<evidence type="ECO:0000256" key="10">
    <source>
        <dbReference type="RuleBase" id="RU003826"/>
    </source>
</evidence>
<keyword evidence="5 9" id="KW-0784">Thiamine biosynthesis</keyword>
<proteinExistence type="inferred from homology"/>
<dbReference type="InterPro" id="IPR022998">
    <property type="entry name" value="ThiamineP_synth_TenI"/>
</dbReference>
<dbReference type="Proteomes" id="UP000809081">
    <property type="component" value="Unassembled WGS sequence"/>
</dbReference>
<feature type="binding site" evidence="9">
    <location>
        <begin position="137"/>
        <end position="139"/>
    </location>
    <ligand>
        <name>2-[(2R,5Z)-2-carboxy-4-methylthiazol-5(2H)-ylidene]ethyl phosphate</name>
        <dbReference type="ChEBI" id="CHEBI:62899"/>
    </ligand>
</feature>
<evidence type="ECO:0000313" key="13">
    <source>
        <dbReference type="EMBL" id="MBM7636499.1"/>
    </source>
</evidence>
<dbReference type="EC" id="2.5.1.3" evidence="9"/>
<evidence type="ECO:0000256" key="11">
    <source>
        <dbReference type="RuleBase" id="RU004253"/>
    </source>
</evidence>
<comment type="pathway">
    <text evidence="1 9 11">Cofactor biosynthesis; thiamine diphosphate biosynthesis; thiamine phosphate from 4-amino-2-methyl-5-diphosphomethylpyrimidine and 4-methyl-5-(2-phosphoethyl)-thiazole: step 1/1.</text>
</comment>
<feature type="domain" description="Thiamine phosphate synthase/TenI" evidence="12">
    <location>
        <begin position="10"/>
        <end position="189"/>
    </location>
</feature>
<evidence type="ECO:0000256" key="8">
    <source>
        <dbReference type="ARBA" id="ARBA00047883"/>
    </source>
</evidence>
<feature type="binding site" evidence="9">
    <location>
        <position position="73"/>
    </location>
    <ligand>
        <name>Mg(2+)</name>
        <dbReference type="ChEBI" id="CHEBI:18420"/>
    </ligand>
</feature>
<comment type="similarity">
    <text evidence="9 10">Belongs to the thiamine-phosphate synthase family.</text>
</comment>
<gene>
    <name evidence="9" type="primary">thiE</name>
    <name evidence="13" type="ORF">JOC31_001323</name>
</gene>
<evidence type="ECO:0000313" key="14">
    <source>
        <dbReference type="Proteomes" id="UP000809081"/>
    </source>
</evidence>
<dbReference type="NCBIfam" id="TIGR00693">
    <property type="entry name" value="thiE"/>
    <property type="match status" value="1"/>
</dbReference>
<keyword evidence="14" id="KW-1185">Reference proteome</keyword>
<evidence type="ECO:0000256" key="1">
    <source>
        <dbReference type="ARBA" id="ARBA00005165"/>
    </source>
</evidence>
<comment type="catalytic activity">
    <reaction evidence="8 9 10">
        <text>2-[(2R,5Z)-2-carboxy-4-methylthiazol-5(2H)-ylidene]ethyl phosphate + 4-amino-2-methyl-5-(diphosphooxymethyl)pyrimidine + 2 H(+) = thiamine phosphate + CO2 + diphosphate</text>
        <dbReference type="Rhea" id="RHEA:47844"/>
        <dbReference type="ChEBI" id="CHEBI:15378"/>
        <dbReference type="ChEBI" id="CHEBI:16526"/>
        <dbReference type="ChEBI" id="CHEBI:33019"/>
        <dbReference type="ChEBI" id="CHEBI:37575"/>
        <dbReference type="ChEBI" id="CHEBI:57841"/>
        <dbReference type="ChEBI" id="CHEBI:62899"/>
        <dbReference type="EC" id="2.5.1.3"/>
    </reaction>
</comment>
<evidence type="ECO:0000256" key="2">
    <source>
        <dbReference type="ARBA" id="ARBA00022679"/>
    </source>
</evidence>
<organism evidence="13 14">
    <name type="scientific">Streptococcus saliviloxodontae</name>
    <dbReference type="NCBI Taxonomy" id="1349416"/>
    <lineage>
        <taxon>Bacteria</taxon>
        <taxon>Bacillati</taxon>
        <taxon>Bacillota</taxon>
        <taxon>Bacilli</taxon>
        <taxon>Lactobacillales</taxon>
        <taxon>Streptococcaceae</taxon>
        <taxon>Streptococcus</taxon>
    </lineage>
</organism>
<dbReference type="InterPro" id="IPR013785">
    <property type="entry name" value="Aldolase_TIM"/>
</dbReference>
<feature type="binding site" evidence="9">
    <location>
        <position position="72"/>
    </location>
    <ligand>
        <name>4-amino-2-methyl-5-(diphosphooxymethyl)pyrimidine</name>
        <dbReference type="ChEBI" id="CHEBI:57841"/>
    </ligand>
</feature>
<dbReference type="SUPFAM" id="SSF51391">
    <property type="entry name" value="Thiamin phosphate synthase"/>
    <property type="match status" value="1"/>
</dbReference>